<dbReference type="EMBL" id="AZBU02000008">
    <property type="protein sequence ID" value="TKR67943.1"/>
    <property type="molecule type" value="Genomic_DNA"/>
</dbReference>
<dbReference type="Proteomes" id="UP000298663">
    <property type="component" value="Unassembled WGS sequence"/>
</dbReference>
<accession>A0A4U5MG51</accession>
<protein>
    <submittedName>
        <fullName evidence="1">Uncharacterized protein</fullName>
    </submittedName>
</protein>
<comment type="caution">
    <text evidence="1">The sequence shown here is derived from an EMBL/GenBank/DDBJ whole genome shotgun (WGS) entry which is preliminary data.</text>
</comment>
<name>A0A4U5MG51_STECR</name>
<organism evidence="1 2">
    <name type="scientific">Steinernema carpocapsae</name>
    <name type="common">Entomopathogenic nematode</name>
    <dbReference type="NCBI Taxonomy" id="34508"/>
    <lineage>
        <taxon>Eukaryota</taxon>
        <taxon>Metazoa</taxon>
        <taxon>Ecdysozoa</taxon>
        <taxon>Nematoda</taxon>
        <taxon>Chromadorea</taxon>
        <taxon>Rhabditida</taxon>
        <taxon>Tylenchina</taxon>
        <taxon>Panagrolaimomorpha</taxon>
        <taxon>Strongyloidoidea</taxon>
        <taxon>Steinernematidae</taxon>
        <taxon>Steinernema</taxon>
    </lineage>
</organism>
<keyword evidence="2" id="KW-1185">Reference proteome</keyword>
<dbReference type="AlphaFoldDB" id="A0A4U5MG51"/>
<reference evidence="1 2" key="2">
    <citation type="journal article" date="2019" name="G3 (Bethesda)">
        <title>Hybrid Assembly of the Genome of the Entomopathogenic Nematode Steinernema carpocapsae Identifies the X-Chromosome.</title>
        <authorList>
            <person name="Serra L."/>
            <person name="Macchietto M."/>
            <person name="Macias-Munoz A."/>
            <person name="McGill C.J."/>
            <person name="Rodriguez I.M."/>
            <person name="Rodriguez B."/>
            <person name="Murad R."/>
            <person name="Mortazavi A."/>
        </authorList>
    </citation>
    <scope>NUCLEOTIDE SEQUENCE [LARGE SCALE GENOMIC DNA]</scope>
    <source>
        <strain evidence="1 2">ALL</strain>
    </source>
</reference>
<evidence type="ECO:0000313" key="2">
    <source>
        <dbReference type="Proteomes" id="UP000298663"/>
    </source>
</evidence>
<reference evidence="1 2" key="1">
    <citation type="journal article" date="2015" name="Genome Biol.">
        <title>Comparative genomics of Steinernema reveals deeply conserved gene regulatory networks.</title>
        <authorList>
            <person name="Dillman A.R."/>
            <person name="Macchietto M."/>
            <person name="Porter C.F."/>
            <person name="Rogers A."/>
            <person name="Williams B."/>
            <person name="Antoshechkin I."/>
            <person name="Lee M.M."/>
            <person name="Goodwin Z."/>
            <person name="Lu X."/>
            <person name="Lewis E.E."/>
            <person name="Goodrich-Blair H."/>
            <person name="Stock S.P."/>
            <person name="Adams B.J."/>
            <person name="Sternberg P.W."/>
            <person name="Mortazavi A."/>
        </authorList>
    </citation>
    <scope>NUCLEOTIDE SEQUENCE [LARGE SCALE GENOMIC DNA]</scope>
    <source>
        <strain evidence="1 2">ALL</strain>
    </source>
</reference>
<gene>
    <name evidence="1" type="ORF">L596_024013</name>
</gene>
<sequence length="112" mass="12706">MNEICRLQSVTRSPDSSKQSPFAAFLTLQESFENRNKSIDKAELEDRQIALLVLLRNELEQEEHIEVVPRKNSPRNLLSVSGLASILIRQKIADSTKGTPIKCQRGCEQLRT</sequence>
<evidence type="ECO:0000313" key="1">
    <source>
        <dbReference type="EMBL" id="TKR67943.1"/>
    </source>
</evidence>
<proteinExistence type="predicted"/>